<protein>
    <submittedName>
        <fullName evidence="7">VWA domain-containing protein</fullName>
    </submittedName>
</protein>
<evidence type="ECO:0000256" key="4">
    <source>
        <dbReference type="ARBA" id="ARBA00023136"/>
    </source>
</evidence>
<comment type="caution">
    <text evidence="7">The sequence shown here is derived from an EMBL/GenBank/DDBJ whole genome shotgun (WGS) entry which is preliminary data.</text>
</comment>
<feature type="transmembrane region" description="Helical" evidence="5">
    <location>
        <begin position="303"/>
        <end position="320"/>
    </location>
</feature>
<organism evidence="7 8">
    <name type="scientific">Candidatus Limisoma intestinavium</name>
    <dbReference type="NCBI Taxonomy" id="2840856"/>
    <lineage>
        <taxon>Bacteria</taxon>
        <taxon>Pseudomonadati</taxon>
        <taxon>Bacteroidota</taxon>
        <taxon>Bacteroidia</taxon>
        <taxon>Bacteroidales</taxon>
        <taxon>Candidatus Limisoma</taxon>
    </lineage>
</organism>
<keyword evidence="1" id="KW-1003">Cell membrane</keyword>
<dbReference type="EMBL" id="DVMS01000007">
    <property type="protein sequence ID" value="HIU38085.1"/>
    <property type="molecule type" value="Genomic_DNA"/>
</dbReference>
<dbReference type="InterPro" id="IPR024163">
    <property type="entry name" value="Aerotolerance_reg_N"/>
</dbReference>
<dbReference type="AlphaFoldDB" id="A0A9D1IJH0"/>
<keyword evidence="4 5" id="KW-0472">Membrane</keyword>
<evidence type="ECO:0000256" key="2">
    <source>
        <dbReference type="ARBA" id="ARBA00022692"/>
    </source>
</evidence>
<dbReference type="PANTHER" id="PTHR22550">
    <property type="entry name" value="SPORE GERMINATION PROTEIN"/>
    <property type="match status" value="1"/>
</dbReference>
<feature type="domain" description="VWFA" evidence="6">
    <location>
        <begin position="89"/>
        <end position="283"/>
    </location>
</feature>
<dbReference type="InterPro" id="IPR036465">
    <property type="entry name" value="vWFA_dom_sf"/>
</dbReference>
<evidence type="ECO:0000256" key="1">
    <source>
        <dbReference type="ARBA" id="ARBA00022475"/>
    </source>
</evidence>
<dbReference type="Pfam" id="PF00092">
    <property type="entry name" value="VWA"/>
    <property type="match status" value="1"/>
</dbReference>
<accession>A0A9D1IJH0</accession>
<dbReference type="InterPro" id="IPR033881">
    <property type="entry name" value="vWA_BatA_type"/>
</dbReference>
<evidence type="ECO:0000313" key="7">
    <source>
        <dbReference type="EMBL" id="HIU38085.1"/>
    </source>
</evidence>
<name>A0A9D1IJH0_9BACT</name>
<dbReference type="Pfam" id="PF07584">
    <property type="entry name" value="BatA"/>
    <property type="match status" value="1"/>
</dbReference>
<evidence type="ECO:0000256" key="5">
    <source>
        <dbReference type="SAM" id="Phobius"/>
    </source>
</evidence>
<sequence length="329" mass="36671">MEFARPYLFWLFLIYIPLIAWYIYKLRKIDPAIHISNLDAVKSLRTSYRVYLKHGLFILRLLAIGCVIVILCRPQTHNKWISSNVEGTDIVIALDMSTSMLAQDFTPDRFGAAKEVAAKFVQGRETDNIGLVVFAGECFTQTPMTNDKTILLNSINSLEMGMLEDGTAIGDGLATAINRIVDGKAKSKSIILLTDGSNNTGLVAPETAADIAREKGIKVYTIGVGSNGSALSPVGINYYGKIEYDYLKVTIDEKTLKSIADKTGGRYYRATDNQALENIFSEIDALEKTTLDVKNYRNVEDDYMLWAWLLLAFVGIDLLLRNTLLRTMP</sequence>
<evidence type="ECO:0000259" key="6">
    <source>
        <dbReference type="PROSITE" id="PS50234"/>
    </source>
</evidence>
<proteinExistence type="predicted"/>
<feature type="transmembrane region" description="Helical" evidence="5">
    <location>
        <begin position="6"/>
        <end position="24"/>
    </location>
</feature>
<dbReference type="PROSITE" id="PS50234">
    <property type="entry name" value="VWFA"/>
    <property type="match status" value="1"/>
</dbReference>
<keyword evidence="2 5" id="KW-0812">Transmembrane</keyword>
<dbReference type="InterPro" id="IPR002035">
    <property type="entry name" value="VWF_A"/>
</dbReference>
<evidence type="ECO:0000256" key="3">
    <source>
        <dbReference type="ARBA" id="ARBA00022989"/>
    </source>
</evidence>
<evidence type="ECO:0000313" key="8">
    <source>
        <dbReference type="Proteomes" id="UP000824076"/>
    </source>
</evidence>
<feature type="transmembrane region" description="Helical" evidence="5">
    <location>
        <begin position="50"/>
        <end position="71"/>
    </location>
</feature>
<dbReference type="PANTHER" id="PTHR22550:SF5">
    <property type="entry name" value="LEUCINE ZIPPER PROTEIN 4"/>
    <property type="match status" value="1"/>
</dbReference>
<keyword evidence="3 5" id="KW-1133">Transmembrane helix</keyword>
<dbReference type="CDD" id="cd01467">
    <property type="entry name" value="vWA_BatA_type"/>
    <property type="match status" value="1"/>
</dbReference>
<dbReference type="SUPFAM" id="SSF53300">
    <property type="entry name" value="vWA-like"/>
    <property type="match status" value="1"/>
</dbReference>
<dbReference type="Proteomes" id="UP000824076">
    <property type="component" value="Unassembled WGS sequence"/>
</dbReference>
<dbReference type="SMART" id="SM00327">
    <property type="entry name" value="VWA"/>
    <property type="match status" value="1"/>
</dbReference>
<gene>
    <name evidence="7" type="ORF">IAD18_00260</name>
</gene>
<dbReference type="Gene3D" id="3.40.50.410">
    <property type="entry name" value="von Willebrand factor, type A domain"/>
    <property type="match status" value="1"/>
</dbReference>
<reference evidence="7" key="2">
    <citation type="journal article" date="2021" name="PeerJ">
        <title>Extensive microbial diversity within the chicken gut microbiome revealed by metagenomics and culture.</title>
        <authorList>
            <person name="Gilroy R."/>
            <person name="Ravi A."/>
            <person name="Getino M."/>
            <person name="Pursley I."/>
            <person name="Horton D.L."/>
            <person name="Alikhan N.F."/>
            <person name="Baker D."/>
            <person name="Gharbi K."/>
            <person name="Hall N."/>
            <person name="Watson M."/>
            <person name="Adriaenssens E.M."/>
            <person name="Foster-Nyarko E."/>
            <person name="Jarju S."/>
            <person name="Secka A."/>
            <person name="Antonio M."/>
            <person name="Oren A."/>
            <person name="Chaudhuri R.R."/>
            <person name="La Ragione R."/>
            <person name="Hildebrand F."/>
            <person name="Pallen M.J."/>
        </authorList>
    </citation>
    <scope>NUCLEOTIDE SEQUENCE</scope>
    <source>
        <strain evidence="7">17073</strain>
    </source>
</reference>
<reference evidence="7" key="1">
    <citation type="submission" date="2020-10" db="EMBL/GenBank/DDBJ databases">
        <authorList>
            <person name="Gilroy R."/>
        </authorList>
    </citation>
    <scope>NUCLEOTIDE SEQUENCE</scope>
    <source>
        <strain evidence="7">17073</strain>
    </source>
</reference>
<dbReference type="InterPro" id="IPR050768">
    <property type="entry name" value="UPF0353/GerABKA_families"/>
</dbReference>